<dbReference type="SUPFAM" id="SSF55257">
    <property type="entry name" value="RBP11-like subunits of RNA polymerase"/>
    <property type="match status" value="1"/>
</dbReference>
<keyword evidence="6" id="KW-1185">Reference proteome</keyword>
<evidence type="ECO:0000259" key="4">
    <source>
        <dbReference type="Pfam" id="PF13656"/>
    </source>
</evidence>
<sequence length="121" mass="13992">MSDFLQNQRVIYADDSRVRHQGILTIKQEDHSLGNLVRHQLLENPRVKFSGYRKPHPLEEHVEIKVFLSIFLIPFQVQTNGEVAPPTAIIQAADQLYKMLQKLNESLLQQAQLFRGDVTML</sequence>
<evidence type="ECO:0000256" key="3">
    <source>
        <dbReference type="ARBA" id="ARBA00025751"/>
    </source>
</evidence>
<organism evidence="5 6">
    <name type="scientific">Stylonychia lemnae</name>
    <name type="common">Ciliate</name>
    <dbReference type="NCBI Taxonomy" id="5949"/>
    <lineage>
        <taxon>Eukaryota</taxon>
        <taxon>Sar</taxon>
        <taxon>Alveolata</taxon>
        <taxon>Ciliophora</taxon>
        <taxon>Intramacronucleata</taxon>
        <taxon>Spirotrichea</taxon>
        <taxon>Stichotrichia</taxon>
        <taxon>Sporadotrichida</taxon>
        <taxon>Oxytrichidae</taxon>
        <taxon>Stylonychinae</taxon>
        <taxon>Stylonychia</taxon>
    </lineage>
</organism>
<dbReference type="HAMAP" id="MF_00261">
    <property type="entry name" value="RNApol_arch_Rpo11"/>
    <property type="match status" value="1"/>
</dbReference>
<dbReference type="GO" id="GO:0003899">
    <property type="term" value="F:DNA-directed RNA polymerase activity"/>
    <property type="evidence" value="ECO:0007669"/>
    <property type="project" value="InterPro"/>
</dbReference>
<evidence type="ECO:0000256" key="2">
    <source>
        <dbReference type="ARBA" id="ARBA00023163"/>
    </source>
</evidence>
<gene>
    <name evidence="5" type="primary">Contig11.g13</name>
    <name evidence="5" type="ORF">STYLEM_12503</name>
</gene>
<dbReference type="AlphaFoldDB" id="A0A078AQD5"/>
<dbReference type="PANTHER" id="PTHR13946">
    <property type="entry name" value="DNA-DIRECTED RNA POLYMERASE I,II,III"/>
    <property type="match status" value="1"/>
</dbReference>
<dbReference type="GO" id="GO:0006366">
    <property type="term" value="P:transcription by RNA polymerase II"/>
    <property type="evidence" value="ECO:0007669"/>
    <property type="project" value="TreeGrafter"/>
</dbReference>
<keyword evidence="1" id="KW-0240">DNA-directed RNA polymerase</keyword>
<name>A0A078AQD5_STYLE</name>
<keyword evidence="2" id="KW-0804">Transcription</keyword>
<dbReference type="PANTHER" id="PTHR13946:SF16">
    <property type="entry name" value="DNA-DIRECTED RNA POLYMERASE II SUBUNIT RPB11"/>
    <property type="match status" value="1"/>
</dbReference>
<dbReference type="Gene3D" id="3.30.1360.10">
    <property type="entry name" value="RNA polymerase, RBP11-like subunit"/>
    <property type="match status" value="1"/>
</dbReference>
<dbReference type="GO" id="GO:0003677">
    <property type="term" value="F:DNA binding"/>
    <property type="evidence" value="ECO:0007669"/>
    <property type="project" value="InterPro"/>
</dbReference>
<dbReference type="EMBL" id="CCKQ01011867">
    <property type="protein sequence ID" value="CDW83457.1"/>
    <property type="molecule type" value="Genomic_DNA"/>
</dbReference>
<dbReference type="InterPro" id="IPR008193">
    <property type="entry name" value="RNA_pol_Rpb11_13-16kDa_CS"/>
</dbReference>
<dbReference type="PROSITE" id="PS01154">
    <property type="entry name" value="RNA_POL_L_13KD"/>
    <property type="match status" value="1"/>
</dbReference>
<comment type="similarity">
    <text evidence="3">Belongs to the archaeal Rpo11/eukaryotic RPB11/RPC19 RNA polymerase subunit family.</text>
</comment>
<dbReference type="InterPro" id="IPR036603">
    <property type="entry name" value="RBP11-like"/>
</dbReference>
<feature type="domain" description="DNA-directed RNA polymerase RBP11-like dimerisation" evidence="4">
    <location>
        <begin position="23"/>
        <end position="66"/>
    </location>
</feature>
<dbReference type="GO" id="GO:0046983">
    <property type="term" value="F:protein dimerization activity"/>
    <property type="evidence" value="ECO:0007669"/>
    <property type="project" value="InterPro"/>
</dbReference>
<dbReference type="Pfam" id="PF13656">
    <property type="entry name" value="RNA_pol_L_2"/>
    <property type="match status" value="1"/>
</dbReference>
<dbReference type="InterPro" id="IPR009025">
    <property type="entry name" value="RBP11-like_dimer"/>
</dbReference>
<dbReference type="InterPro" id="IPR022905">
    <property type="entry name" value="Rpo11-like"/>
</dbReference>
<proteinExistence type="inferred from homology"/>
<dbReference type="GO" id="GO:0005665">
    <property type="term" value="C:RNA polymerase II, core complex"/>
    <property type="evidence" value="ECO:0007669"/>
    <property type="project" value="TreeGrafter"/>
</dbReference>
<dbReference type="OrthoDB" id="10248581at2759"/>
<protein>
    <submittedName>
        <fullName evidence="5">Rna polymerase ii core subunit</fullName>
    </submittedName>
</protein>
<evidence type="ECO:0000256" key="1">
    <source>
        <dbReference type="ARBA" id="ARBA00022478"/>
    </source>
</evidence>
<evidence type="ECO:0000313" key="5">
    <source>
        <dbReference type="EMBL" id="CDW83457.1"/>
    </source>
</evidence>
<dbReference type="Proteomes" id="UP000039865">
    <property type="component" value="Unassembled WGS sequence"/>
</dbReference>
<dbReference type="InParanoid" id="A0A078AQD5"/>
<accession>A0A078AQD5</accession>
<reference evidence="5 6" key="1">
    <citation type="submission" date="2014-06" db="EMBL/GenBank/DDBJ databases">
        <authorList>
            <person name="Swart Estienne"/>
        </authorList>
    </citation>
    <scope>NUCLEOTIDE SEQUENCE [LARGE SCALE GENOMIC DNA]</scope>
    <source>
        <strain evidence="5 6">130c</strain>
    </source>
</reference>
<evidence type="ECO:0000313" key="6">
    <source>
        <dbReference type="Proteomes" id="UP000039865"/>
    </source>
</evidence>